<dbReference type="Proteomes" id="UP000321484">
    <property type="component" value="Unassembled WGS sequence"/>
</dbReference>
<proteinExistence type="predicted"/>
<sequence length="322" mass="35196">MTSFVAQDIGSIAASRDGILRRRDLDACGLSPRQVRTLVETGVLERLHRDAYRLPGPDGRPSERYAAAVRAVTWSDPSRVLTGPAALSLLGIPILGQPRAIHGGLDARGGSSARSIVSTVAVPPADQRCERRGTIVASPMRAALDTARLHSLVAGVAAADHVLRTRMATAEDLAIVLSTMNRLRGVSRARVCASLATGESESPGESWSAVVMHEGGIPRPERQHVFVDEEGFIGRTDFWWPCSRVVGEFDGRVKYGRANPSGRPPEEVLWGEKLREDRLRATGVRVVRWTTADLRRPTAWLQRLRRDVHRSPDRLTGMSGSR</sequence>
<feature type="domain" description="AbiEi antitoxin N-terminal" evidence="1">
    <location>
        <begin position="12"/>
        <end position="55"/>
    </location>
</feature>
<protein>
    <submittedName>
        <fullName evidence="2">CTP synthase</fullName>
    </submittedName>
</protein>
<accession>A0A511YVV3</accession>
<comment type="caution">
    <text evidence="2">The sequence shown here is derived from an EMBL/GenBank/DDBJ whole genome shotgun (WGS) entry which is preliminary data.</text>
</comment>
<dbReference type="Pfam" id="PF13338">
    <property type="entry name" value="AbiEi_4"/>
    <property type="match status" value="1"/>
</dbReference>
<dbReference type="AlphaFoldDB" id="A0A511YVV3"/>
<dbReference type="RefSeq" id="WP_052113994.1">
    <property type="nucleotide sequence ID" value="NZ_BJYK01000001.1"/>
</dbReference>
<dbReference type="EMBL" id="BJYK01000001">
    <property type="protein sequence ID" value="GEN79320.1"/>
    <property type="molecule type" value="Genomic_DNA"/>
</dbReference>
<dbReference type="InterPro" id="IPR025159">
    <property type="entry name" value="AbiEi_N"/>
</dbReference>
<keyword evidence="3" id="KW-1185">Reference proteome</keyword>
<reference evidence="2 3" key="1">
    <citation type="submission" date="2019-07" db="EMBL/GenBank/DDBJ databases">
        <title>Whole genome shotgun sequence of Actinotalea fermentans NBRC 105374.</title>
        <authorList>
            <person name="Hosoyama A."/>
            <person name="Uohara A."/>
            <person name="Ohji S."/>
            <person name="Ichikawa N."/>
        </authorList>
    </citation>
    <scope>NUCLEOTIDE SEQUENCE [LARGE SCALE GENOMIC DNA]</scope>
    <source>
        <strain evidence="2 3">NBRC 105374</strain>
    </source>
</reference>
<dbReference type="OrthoDB" id="5517693at2"/>
<evidence type="ECO:0000259" key="1">
    <source>
        <dbReference type="Pfam" id="PF13338"/>
    </source>
</evidence>
<evidence type="ECO:0000313" key="3">
    <source>
        <dbReference type="Proteomes" id="UP000321484"/>
    </source>
</evidence>
<gene>
    <name evidence="2" type="ORF">AFE02nite_10540</name>
</gene>
<name>A0A511YVV3_9CELL</name>
<organism evidence="2 3">
    <name type="scientific">Actinotalea fermentans</name>
    <dbReference type="NCBI Taxonomy" id="43671"/>
    <lineage>
        <taxon>Bacteria</taxon>
        <taxon>Bacillati</taxon>
        <taxon>Actinomycetota</taxon>
        <taxon>Actinomycetes</taxon>
        <taxon>Micrococcales</taxon>
        <taxon>Cellulomonadaceae</taxon>
        <taxon>Actinotalea</taxon>
    </lineage>
</organism>
<evidence type="ECO:0000313" key="2">
    <source>
        <dbReference type="EMBL" id="GEN79320.1"/>
    </source>
</evidence>